<dbReference type="InterPro" id="IPR006047">
    <property type="entry name" value="GH13_cat_dom"/>
</dbReference>
<dbReference type="PANTHER" id="PTHR10357:SF210">
    <property type="entry name" value="MALTODEXTRIN GLUCOSIDASE"/>
    <property type="match status" value="1"/>
</dbReference>
<dbReference type="Proteomes" id="UP000231019">
    <property type="component" value="Unassembled WGS sequence"/>
</dbReference>
<organism evidence="4 5">
    <name type="scientific">bacterium (Candidatus Blackallbacteria) CG17_big_fil_post_rev_8_21_14_2_50_48_46</name>
    <dbReference type="NCBI Taxonomy" id="2014261"/>
    <lineage>
        <taxon>Bacteria</taxon>
        <taxon>Candidatus Blackallbacteria</taxon>
    </lineage>
</organism>
<evidence type="ECO:0000256" key="2">
    <source>
        <dbReference type="ARBA" id="ARBA00023295"/>
    </source>
</evidence>
<dbReference type="Gene3D" id="3.20.20.80">
    <property type="entry name" value="Glycosidases"/>
    <property type="match status" value="1"/>
</dbReference>
<sequence length="451" mass="51580">MFTQTRFQPACFYHVYPLGLCGAPERNQRWEEAQPRIRQLEAWIPYWQELGIEALYLGPVFESQSHGYDTVDYFQLDRRLGQNSDLRSLVNQLHAAGIQVLLDGVFHHVGREFFAFADIQQRGADSPYRDWFFLDFSRRSPLGDAFNYACWEGHAELVKLNLNHPPVRDYFFTALETWIREFEIDGLRLDVAYALEKDFLKALARKGKSLKPGFWLLGEVIHGGYQDYLVDDLLDSVTNYEGYKALFSSHNDRNYFELSHSLERIFGAGGLCREKPLYNFADNHDVDRVASQLKEPAHLYPLAILLMSMPGIPALYAGSEWGLGGRKQKGDDRPLRPALASEQAFLQAGLAPLWRHYQRLIALRRHFPQLFQGVYQPLCVRSEQLVFSLQGGETGLFAVNMSAQSASVPVTGLEPGLYEDLLNPGVSLELHSAQTSLELDPHWGRILRRIR</sequence>
<evidence type="ECO:0000259" key="3">
    <source>
        <dbReference type="SMART" id="SM00642"/>
    </source>
</evidence>
<evidence type="ECO:0000313" key="4">
    <source>
        <dbReference type="EMBL" id="PIW16640.1"/>
    </source>
</evidence>
<dbReference type="Pfam" id="PF00128">
    <property type="entry name" value="Alpha-amylase"/>
    <property type="match status" value="1"/>
</dbReference>
<dbReference type="GO" id="GO:0005975">
    <property type="term" value="P:carbohydrate metabolic process"/>
    <property type="evidence" value="ECO:0007669"/>
    <property type="project" value="InterPro"/>
</dbReference>
<dbReference type="SMART" id="SM00642">
    <property type="entry name" value="Aamy"/>
    <property type="match status" value="1"/>
</dbReference>
<reference evidence="4 5" key="1">
    <citation type="submission" date="2017-09" db="EMBL/GenBank/DDBJ databases">
        <title>Depth-based differentiation of microbial function through sediment-hosted aquifers and enrichment of novel symbionts in the deep terrestrial subsurface.</title>
        <authorList>
            <person name="Probst A.J."/>
            <person name="Ladd B."/>
            <person name="Jarett J.K."/>
            <person name="Geller-Mcgrath D.E."/>
            <person name="Sieber C.M."/>
            <person name="Emerson J.B."/>
            <person name="Anantharaman K."/>
            <person name="Thomas B.C."/>
            <person name="Malmstrom R."/>
            <person name="Stieglmeier M."/>
            <person name="Klingl A."/>
            <person name="Woyke T."/>
            <person name="Ryan C.M."/>
            <person name="Banfield J.F."/>
        </authorList>
    </citation>
    <scope>NUCLEOTIDE SEQUENCE [LARGE SCALE GENOMIC DNA]</scope>
    <source>
        <strain evidence="4">CG17_big_fil_post_rev_8_21_14_2_50_48_46</strain>
    </source>
</reference>
<feature type="domain" description="Glycosyl hydrolase family 13 catalytic" evidence="3">
    <location>
        <begin position="28"/>
        <end position="364"/>
    </location>
</feature>
<dbReference type="EMBL" id="PFFQ01000037">
    <property type="protein sequence ID" value="PIW16640.1"/>
    <property type="molecule type" value="Genomic_DNA"/>
</dbReference>
<accession>A0A2M7G443</accession>
<dbReference type="PANTHER" id="PTHR10357">
    <property type="entry name" value="ALPHA-AMYLASE FAMILY MEMBER"/>
    <property type="match status" value="1"/>
</dbReference>
<dbReference type="InterPro" id="IPR017853">
    <property type="entry name" value="GH"/>
</dbReference>
<dbReference type="Gene3D" id="3.90.400.10">
    <property type="entry name" value="Oligo-1,6-glucosidase, Domain 2"/>
    <property type="match status" value="1"/>
</dbReference>
<dbReference type="InterPro" id="IPR045857">
    <property type="entry name" value="O16G_dom_2"/>
</dbReference>
<keyword evidence="1" id="KW-0378">Hydrolase</keyword>
<protein>
    <submittedName>
        <fullName evidence="4">Alpha-amylase</fullName>
    </submittedName>
</protein>
<dbReference type="GO" id="GO:0016798">
    <property type="term" value="F:hydrolase activity, acting on glycosyl bonds"/>
    <property type="evidence" value="ECO:0007669"/>
    <property type="project" value="UniProtKB-KW"/>
</dbReference>
<proteinExistence type="predicted"/>
<comment type="caution">
    <text evidence="4">The sequence shown here is derived from an EMBL/GenBank/DDBJ whole genome shotgun (WGS) entry which is preliminary data.</text>
</comment>
<evidence type="ECO:0000256" key="1">
    <source>
        <dbReference type="ARBA" id="ARBA00022801"/>
    </source>
</evidence>
<dbReference type="CDD" id="cd11353">
    <property type="entry name" value="AmyAc_euk_bac_CMD_like"/>
    <property type="match status" value="1"/>
</dbReference>
<name>A0A2M7G443_9BACT</name>
<gene>
    <name evidence="4" type="ORF">COW36_12800</name>
</gene>
<evidence type="ECO:0000313" key="5">
    <source>
        <dbReference type="Proteomes" id="UP000231019"/>
    </source>
</evidence>
<dbReference type="AlphaFoldDB" id="A0A2M7G443"/>
<keyword evidence="2" id="KW-0326">Glycosidase</keyword>
<dbReference type="SUPFAM" id="SSF51445">
    <property type="entry name" value="(Trans)glycosidases"/>
    <property type="match status" value="1"/>
</dbReference>